<dbReference type="Gene3D" id="3.30.70.100">
    <property type="match status" value="1"/>
</dbReference>
<evidence type="ECO:0000256" key="5">
    <source>
        <dbReference type="ARBA" id="ARBA00025445"/>
    </source>
</evidence>
<keyword evidence="2 6" id="KW-0813">Transport</keyword>
<dbReference type="SUPFAM" id="SSF118203">
    <property type="entry name" value="Vacuolar ATP synthase subunit C"/>
    <property type="match status" value="1"/>
</dbReference>
<keyword evidence="3 6" id="KW-0375">Hydrogen ion transport</keyword>
<name>A0A250WRU7_9CHLO</name>
<dbReference type="CDD" id="cd14785">
    <property type="entry name" value="V-ATPase_C"/>
    <property type="match status" value="1"/>
</dbReference>
<organism evidence="7 8">
    <name type="scientific">Chlamydomonas eustigma</name>
    <dbReference type="NCBI Taxonomy" id="1157962"/>
    <lineage>
        <taxon>Eukaryota</taxon>
        <taxon>Viridiplantae</taxon>
        <taxon>Chlorophyta</taxon>
        <taxon>core chlorophytes</taxon>
        <taxon>Chlorophyceae</taxon>
        <taxon>CS clade</taxon>
        <taxon>Chlamydomonadales</taxon>
        <taxon>Chlamydomonadaceae</taxon>
        <taxon>Chlamydomonas</taxon>
    </lineage>
</organism>
<accession>A0A250WRU7</accession>
<comment type="caution">
    <text evidence="7">The sequence shown here is derived from an EMBL/GenBank/DDBJ whole genome shotgun (WGS) entry which is preliminary data.</text>
</comment>
<dbReference type="OrthoDB" id="6605928at2759"/>
<dbReference type="STRING" id="1157962.A0A250WRU7"/>
<comment type="function">
    <text evidence="6">Subunit of the V1 complex of vacuolar(H+)-ATPase (V-ATPase), a multisubunit enzyme composed of a peripheral complex (V1) that hydrolyzes ATP and a membrane integral complex (V0) that translocates protons. V-ATPase is responsible for acidifying and maintaining the pH of intracellular compartments and in some cell types, is targeted to the plasma membrane, where it is responsible for acidifying the extracellular environment. Subunit C is necessary for the assembly of the catalytic sector of the enzyme and is likely to have a specific function in its catalytic activity.</text>
</comment>
<evidence type="ECO:0000256" key="3">
    <source>
        <dbReference type="ARBA" id="ARBA00022781"/>
    </source>
</evidence>
<dbReference type="FunFam" id="3.30.70.100:FF:000002">
    <property type="entry name" value="V-type proton ATPase subunit C"/>
    <property type="match status" value="1"/>
</dbReference>
<protein>
    <recommendedName>
        <fullName evidence="6">V-type proton ATPase subunit C</fullName>
    </recommendedName>
</protein>
<dbReference type="AlphaFoldDB" id="A0A250WRU7"/>
<dbReference type="PANTHER" id="PTHR10137:SF0">
    <property type="entry name" value="V-TYPE PROTON ATPASE SUBUNIT C"/>
    <property type="match status" value="1"/>
</dbReference>
<keyword evidence="4 6" id="KW-0406">Ion transport</keyword>
<reference evidence="7 8" key="1">
    <citation type="submission" date="2017-08" db="EMBL/GenBank/DDBJ databases">
        <title>Acidophilic green algal genome provides insights into adaptation to an acidic environment.</title>
        <authorList>
            <person name="Hirooka S."/>
            <person name="Hirose Y."/>
            <person name="Kanesaki Y."/>
            <person name="Higuchi S."/>
            <person name="Fujiwara T."/>
            <person name="Onuma R."/>
            <person name="Era A."/>
            <person name="Ohbayashi R."/>
            <person name="Uzuka A."/>
            <person name="Nozaki H."/>
            <person name="Yoshikawa H."/>
            <person name="Miyagishima S.Y."/>
        </authorList>
    </citation>
    <scope>NUCLEOTIDE SEQUENCE [LARGE SCALE GENOMIC DNA]</scope>
    <source>
        <strain evidence="7 8">NIES-2499</strain>
    </source>
</reference>
<dbReference type="Gene3D" id="1.20.1460.10">
    <property type="entry name" value="subunit c (vma5p) of the yeast v-atpase, domain 2"/>
    <property type="match status" value="1"/>
</dbReference>
<dbReference type="EMBL" id="BEGY01000004">
    <property type="protein sequence ID" value="GAX73577.1"/>
    <property type="molecule type" value="Genomic_DNA"/>
</dbReference>
<dbReference type="InterPro" id="IPR004907">
    <property type="entry name" value="ATPase_V1-cplx_csu"/>
</dbReference>
<dbReference type="GO" id="GO:0000221">
    <property type="term" value="C:vacuolar proton-transporting V-type ATPase, V1 domain"/>
    <property type="evidence" value="ECO:0007669"/>
    <property type="project" value="TreeGrafter"/>
</dbReference>
<comment type="subunit">
    <text evidence="6">V-ATPase is a heteromultimeric enzyme composed of a peripheral catalytic V1 complex (components A to H) attached to an integral membrane V0 proton pore complex.</text>
</comment>
<evidence type="ECO:0000313" key="8">
    <source>
        <dbReference type="Proteomes" id="UP000232323"/>
    </source>
</evidence>
<evidence type="ECO:0000313" key="7">
    <source>
        <dbReference type="EMBL" id="GAX73577.1"/>
    </source>
</evidence>
<proteinExistence type="inferred from homology"/>
<evidence type="ECO:0000256" key="6">
    <source>
        <dbReference type="RuleBase" id="RU364010"/>
    </source>
</evidence>
<dbReference type="Proteomes" id="UP000232323">
    <property type="component" value="Unassembled WGS sequence"/>
</dbReference>
<dbReference type="PANTHER" id="PTHR10137">
    <property type="entry name" value="V-TYPE PROTON ATPASE SUBUNIT C"/>
    <property type="match status" value="1"/>
</dbReference>
<dbReference type="Gene3D" id="3.30.70.1180">
    <property type="entry name" value="Vacuolar atp synthase subunit c, domain 1"/>
    <property type="match status" value="1"/>
</dbReference>
<dbReference type="Pfam" id="PF03223">
    <property type="entry name" value="V-ATPase_C"/>
    <property type="match status" value="1"/>
</dbReference>
<gene>
    <name evidence="7" type="ORF">CEUSTIGMA_g1028.t1</name>
</gene>
<sequence>MPFWLVSLPLSGKRNNGAAWELLQEKTTNLSHNSKFEIPELRVGTLDTLMQLSDDLAKTNNFIDVVVTKLRRQVLDLGGPVAASQLRVKGVTADAYVTRFKWNEAKFQAKRPLKELVEVITESVSKIEDDLKVKVADYNNIKGVLSAAARKASGSLAVRDINTLVKPQQIVDSENMTTAFVVVGKFSLKEWESSYERLCNFVVPRSSKLISEDNDYALVSVVLFKRVLDDFKTACRAKGFQVREYKAPSSDNGDMTTAQVEQLKRDVESKKTSLEQWSKTAFEEAFSSWVHLIAIRMFVESILRYGLPPAYQAAVLIPVEKSEPRLRAALNDAFSGGKGEMWNDAEGVVGTFAGLAGDTEMFPYVSFTINIEA</sequence>
<comment type="function">
    <text evidence="5">Subunit of the peripheral V1 complex of vacuolar ATPase. Subunit C is necessary for the assembly of the catalytic sector of the enzyme and is likely to have a specific function in its catalytic activity. V-ATPase is responsible for acidifying a variety of intracellular compartments in eukaryotic cells.</text>
</comment>
<evidence type="ECO:0000256" key="2">
    <source>
        <dbReference type="ARBA" id="ARBA00022448"/>
    </source>
</evidence>
<evidence type="ECO:0000256" key="1">
    <source>
        <dbReference type="ARBA" id="ARBA00006138"/>
    </source>
</evidence>
<dbReference type="GO" id="GO:0046961">
    <property type="term" value="F:proton-transporting ATPase activity, rotational mechanism"/>
    <property type="evidence" value="ECO:0007669"/>
    <property type="project" value="InterPro"/>
</dbReference>
<comment type="similarity">
    <text evidence="1 6">Belongs to the V-ATPase C subunit family.</text>
</comment>
<keyword evidence="8" id="KW-1185">Reference proteome</keyword>
<dbReference type="InterPro" id="IPR036132">
    <property type="entry name" value="Vac_ATP_synth_c_sf"/>
</dbReference>
<evidence type="ECO:0000256" key="4">
    <source>
        <dbReference type="ARBA" id="ARBA00023065"/>
    </source>
</evidence>